<dbReference type="OrthoDB" id="9768878at2"/>
<feature type="domain" description="Fumarate lyase N-terminal" evidence="2">
    <location>
        <begin position="97"/>
        <end position="293"/>
    </location>
</feature>
<dbReference type="PRINTS" id="PR00149">
    <property type="entry name" value="FUMRATELYASE"/>
</dbReference>
<evidence type="ECO:0000259" key="2">
    <source>
        <dbReference type="Pfam" id="PF00206"/>
    </source>
</evidence>
<gene>
    <name evidence="3" type="ORF">SAMN05443551_3756</name>
</gene>
<organism evidence="3 4">
    <name type="scientific">Marivita hallyeonensis</name>
    <dbReference type="NCBI Taxonomy" id="996342"/>
    <lineage>
        <taxon>Bacteria</taxon>
        <taxon>Pseudomonadati</taxon>
        <taxon>Pseudomonadota</taxon>
        <taxon>Alphaproteobacteria</taxon>
        <taxon>Rhodobacterales</taxon>
        <taxon>Roseobacteraceae</taxon>
        <taxon>Marivita</taxon>
    </lineage>
</organism>
<dbReference type="PANTHER" id="PTHR43172">
    <property type="entry name" value="ADENYLOSUCCINATE LYASE"/>
    <property type="match status" value="1"/>
</dbReference>
<evidence type="ECO:0000313" key="4">
    <source>
        <dbReference type="Proteomes" id="UP000184221"/>
    </source>
</evidence>
<comment type="similarity">
    <text evidence="1">Belongs to the class-II fumarase/aspartase family.</text>
</comment>
<name>A0A1M5X6D5_9RHOB</name>
<keyword evidence="3" id="KW-0413">Isomerase</keyword>
<protein>
    <submittedName>
        <fullName evidence="3">3-carboxy-cis,cis-muconate cycloisomerase</fullName>
    </submittedName>
</protein>
<reference evidence="3 4" key="1">
    <citation type="submission" date="2016-11" db="EMBL/GenBank/DDBJ databases">
        <authorList>
            <person name="Jaros S."/>
            <person name="Januszkiewicz K."/>
            <person name="Wedrychowicz H."/>
        </authorList>
    </citation>
    <scope>NUCLEOTIDE SEQUENCE [LARGE SCALE GENOMIC DNA]</scope>
    <source>
        <strain evidence="3 4">DSM 29431</strain>
    </source>
</reference>
<dbReference type="PANTHER" id="PTHR43172:SF2">
    <property type="entry name" value="ADENYLOSUCCINATE LYASE C-TERMINAL DOMAIN-CONTAINING PROTEIN"/>
    <property type="match status" value="1"/>
</dbReference>
<dbReference type="GO" id="GO:0016829">
    <property type="term" value="F:lyase activity"/>
    <property type="evidence" value="ECO:0007669"/>
    <property type="project" value="UniProtKB-ARBA"/>
</dbReference>
<proteinExistence type="inferred from homology"/>
<dbReference type="NCBIfam" id="NF004631">
    <property type="entry name" value="PRK05975.1"/>
    <property type="match status" value="1"/>
</dbReference>
<dbReference type="InterPro" id="IPR020557">
    <property type="entry name" value="Fumarate_lyase_CS"/>
</dbReference>
<dbReference type="RefSeq" id="WP_072779610.1">
    <property type="nucleotide sequence ID" value="NZ_FQXC01000005.1"/>
</dbReference>
<evidence type="ECO:0000313" key="3">
    <source>
        <dbReference type="EMBL" id="SHH95064.1"/>
    </source>
</evidence>
<dbReference type="InterPro" id="IPR022761">
    <property type="entry name" value="Fumarate_lyase_N"/>
</dbReference>
<keyword evidence="4" id="KW-1185">Reference proteome</keyword>
<dbReference type="Proteomes" id="UP000184221">
    <property type="component" value="Unassembled WGS sequence"/>
</dbReference>
<dbReference type="SUPFAM" id="SSF48557">
    <property type="entry name" value="L-aspartase-like"/>
    <property type="match status" value="1"/>
</dbReference>
<dbReference type="GO" id="GO:0016853">
    <property type="term" value="F:isomerase activity"/>
    <property type="evidence" value="ECO:0007669"/>
    <property type="project" value="UniProtKB-KW"/>
</dbReference>
<dbReference type="InterPro" id="IPR008948">
    <property type="entry name" value="L-Aspartase-like"/>
</dbReference>
<accession>A0A1M5X6D5</accession>
<dbReference type="Pfam" id="PF00206">
    <property type="entry name" value="Lyase_1"/>
    <property type="match status" value="1"/>
</dbReference>
<sequence length="351" mass="37280">MTNSFTTSGLFGDLFHDTEIASHFGAAAFLKHATAFEVAWTETLKSLGAVPASDADAAIDAIRARVPDLLALADSSNANGMPIPGFMTQLRDGLDDRTAQAIHTGTTSQDVIDTVMVLMLMDILGVLDARLGQVLDALTALERDADGTLIGRTRMQAALPIPVKARVHAWLTPLRDHHERLASLRAHVGQVQLGGPVGLRDTPDGQGDAAAMELARRLGLRMGPVWHTNRTPILDVGHWLVLVTGSLGKMGQDIALMAQQGIDEVKLTGGGGSSAMPHKENPVLAETLVTLARFVAVQQGGLAQALLHEQERSGAAWALEWMILPAMAEATGASLRHAHCLIDQITRLGPA</sequence>
<dbReference type="PROSITE" id="PS00163">
    <property type="entry name" value="FUMARATE_LYASES"/>
    <property type="match status" value="1"/>
</dbReference>
<dbReference type="PRINTS" id="PR00145">
    <property type="entry name" value="ARGSUCLYASE"/>
</dbReference>
<dbReference type="InterPro" id="IPR000362">
    <property type="entry name" value="Fumarate_lyase_fam"/>
</dbReference>
<evidence type="ECO:0000256" key="1">
    <source>
        <dbReference type="ARBA" id="ARBA00034772"/>
    </source>
</evidence>
<dbReference type="STRING" id="996342.SAMN05443551_3756"/>
<dbReference type="AlphaFoldDB" id="A0A1M5X6D5"/>
<dbReference type="EMBL" id="FQXC01000005">
    <property type="protein sequence ID" value="SHH95064.1"/>
    <property type="molecule type" value="Genomic_DNA"/>
</dbReference>
<dbReference type="Gene3D" id="1.20.200.10">
    <property type="entry name" value="Fumarase/aspartase (Central domain)"/>
    <property type="match status" value="1"/>
</dbReference>